<name>A0ABV9VVR9_9ACTN</name>
<keyword evidence="2" id="KW-1185">Reference proteome</keyword>
<organism evidence="1 2">
    <name type="scientific">Dactylosporangium cerinum</name>
    <dbReference type="NCBI Taxonomy" id="1434730"/>
    <lineage>
        <taxon>Bacteria</taxon>
        <taxon>Bacillati</taxon>
        <taxon>Actinomycetota</taxon>
        <taxon>Actinomycetes</taxon>
        <taxon>Micromonosporales</taxon>
        <taxon>Micromonosporaceae</taxon>
        <taxon>Dactylosporangium</taxon>
    </lineage>
</organism>
<comment type="caution">
    <text evidence="1">The sequence shown here is derived from an EMBL/GenBank/DDBJ whole genome shotgun (WGS) entry which is preliminary data.</text>
</comment>
<accession>A0ABV9VVR9</accession>
<sequence>MDPDNRARALRLIAEARDLMAPEGLAMPKVEGLKRLTGCPHVWSYLFFENPRLTDVEVLEKALQYRIIAL</sequence>
<reference evidence="2" key="1">
    <citation type="journal article" date="2019" name="Int. J. Syst. Evol. Microbiol.">
        <title>The Global Catalogue of Microorganisms (GCM) 10K type strain sequencing project: providing services to taxonomists for standard genome sequencing and annotation.</title>
        <authorList>
            <consortium name="The Broad Institute Genomics Platform"/>
            <consortium name="The Broad Institute Genome Sequencing Center for Infectious Disease"/>
            <person name="Wu L."/>
            <person name="Ma J."/>
        </authorList>
    </citation>
    <scope>NUCLEOTIDE SEQUENCE [LARGE SCALE GENOMIC DNA]</scope>
    <source>
        <strain evidence="2">CGMCC 4.7152</strain>
    </source>
</reference>
<proteinExistence type="predicted"/>
<dbReference type="EMBL" id="JBHSIU010000018">
    <property type="protein sequence ID" value="MFC4999483.1"/>
    <property type="molecule type" value="Genomic_DNA"/>
</dbReference>
<gene>
    <name evidence="1" type="ORF">ACFPIJ_16785</name>
</gene>
<evidence type="ECO:0000313" key="1">
    <source>
        <dbReference type="EMBL" id="MFC4999483.1"/>
    </source>
</evidence>
<evidence type="ECO:0000313" key="2">
    <source>
        <dbReference type="Proteomes" id="UP001595912"/>
    </source>
</evidence>
<protein>
    <submittedName>
        <fullName evidence="1">Uncharacterized protein</fullName>
    </submittedName>
</protein>
<dbReference type="RefSeq" id="WP_380115921.1">
    <property type="nucleotide sequence ID" value="NZ_JBHSIU010000018.1"/>
</dbReference>
<dbReference type="Proteomes" id="UP001595912">
    <property type="component" value="Unassembled WGS sequence"/>
</dbReference>